<protein>
    <submittedName>
        <fullName evidence="2">Cobalt ABC transporter substrate-binding protein CbiN</fullName>
    </submittedName>
</protein>
<evidence type="ECO:0000313" key="2">
    <source>
        <dbReference type="EMBL" id="EBP3201717.1"/>
    </source>
</evidence>
<comment type="caution">
    <text evidence="2">The sequence shown here is derived from an EMBL/GenBank/DDBJ whole genome shotgun (WGS) entry which is preliminary data.</text>
</comment>
<name>A0A5U3B766_SALER</name>
<feature type="non-terminal residue" evidence="2">
    <location>
        <position position="21"/>
    </location>
</feature>
<feature type="transmembrane region" description="Helical" evidence="1">
    <location>
        <begin position="5"/>
        <end position="20"/>
    </location>
</feature>
<organism evidence="2">
    <name type="scientific">Salmonella enterica</name>
    <name type="common">Salmonella choleraesuis</name>
    <dbReference type="NCBI Taxonomy" id="28901"/>
    <lineage>
        <taxon>Bacteria</taxon>
        <taxon>Pseudomonadati</taxon>
        <taxon>Pseudomonadota</taxon>
        <taxon>Gammaproteobacteria</taxon>
        <taxon>Enterobacterales</taxon>
        <taxon>Enterobacteriaceae</taxon>
        <taxon>Salmonella</taxon>
    </lineage>
</organism>
<evidence type="ECO:0000256" key="1">
    <source>
        <dbReference type="SAM" id="Phobius"/>
    </source>
</evidence>
<dbReference type="AlphaFoldDB" id="A0A5U3B766"/>
<sequence>MKKTLMLLAMVVALVILPFFI</sequence>
<keyword evidence="1" id="KW-1133">Transmembrane helix</keyword>
<keyword evidence="1" id="KW-0812">Transmembrane</keyword>
<gene>
    <name evidence="2" type="ORF">TM64_21950</name>
</gene>
<dbReference type="EMBL" id="AAGLJC010000142">
    <property type="protein sequence ID" value="EBP3201717.1"/>
    <property type="molecule type" value="Genomic_DNA"/>
</dbReference>
<proteinExistence type="predicted"/>
<reference evidence="2" key="1">
    <citation type="submission" date="2018-07" db="EMBL/GenBank/DDBJ databases">
        <authorList>
            <consortium name="GenomeTrakr network: Whole genome sequencing for foodborne pathogen traceback"/>
        </authorList>
    </citation>
    <scope>NUCLEOTIDE SEQUENCE</scope>
    <source>
        <strain evidence="2">CFSAN027983</strain>
    </source>
</reference>
<keyword evidence="1" id="KW-0472">Membrane</keyword>
<accession>A0A5U3B766</accession>